<dbReference type="PROSITE" id="PS50076">
    <property type="entry name" value="DNAJ_2"/>
    <property type="match status" value="1"/>
</dbReference>
<dbReference type="KEGG" id="tpla:ElP_28450"/>
<dbReference type="AlphaFoldDB" id="A0A518H276"/>
<evidence type="ECO:0000313" key="4">
    <source>
        <dbReference type="Proteomes" id="UP000317835"/>
    </source>
</evidence>
<dbReference type="Proteomes" id="UP000317835">
    <property type="component" value="Chromosome"/>
</dbReference>
<keyword evidence="4" id="KW-1185">Reference proteome</keyword>
<evidence type="ECO:0000313" key="3">
    <source>
        <dbReference type="EMBL" id="QDV34948.1"/>
    </source>
</evidence>
<accession>A0A518H276</accession>
<dbReference type="InterPro" id="IPR001623">
    <property type="entry name" value="DnaJ_domain"/>
</dbReference>
<feature type="region of interest" description="Disordered" evidence="1">
    <location>
        <begin position="1"/>
        <end position="21"/>
    </location>
</feature>
<dbReference type="SUPFAM" id="SSF46565">
    <property type="entry name" value="Chaperone J-domain"/>
    <property type="match status" value="1"/>
</dbReference>
<evidence type="ECO:0000259" key="2">
    <source>
        <dbReference type="PROSITE" id="PS50076"/>
    </source>
</evidence>
<reference evidence="3 4" key="1">
    <citation type="submission" date="2019-02" db="EMBL/GenBank/DDBJ databases">
        <title>Deep-cultivation of Planctomycetes and their phenomic and genomic characterization uncovers novel biology.</title>
        <authorList>
            <person name="Wiegand S."/>
            <person name="Jogler M."/>
            <person name="Boedeker C."/>
            <person name="Pinto D."/>
            <person name="Vollmers J."/>
            <person name="Rivas-Marin E."/>
            <person name="Kohn T."/>
            <person name="Peeters S.H."/>
            <person name="Heuer A."/>
            <person name="Rast P."/>
            <person name="Oberbeckmann S."/>
            <person name="Bunk B."/>
            <person name="Jeske O."/>
            <person name="Meyerdierks A."/>
            <person name="Storesund J.E."/>
            <person name="Kallscheuer N."/>
            <person name="Luecker S."/>
            <person name="Lage O.M."/>
            <person name="Pohl T."/>
            <person name="Merkel B.J."/>
            <person name="Hornburger P."/>
            <person name="Mueller R.-W."/>
            <person name="Bruemmer F."/>
            <person name="Labrenz M."/>
            <person name="Spormann A.M."/>
            <person name="Op den Camp H."/>
            <person name="Overmann J."/>
            <person name="Amann R."/>
            <person name="Jetten M.S.M."/>
            <person name="Mascher T."/>
            <person name="Medema M.H."/>
            <person name="Devos D.P."/>
            <person name="Kaster A.-K."/>
            <person name="Ovreas L."/>
            <person name="Rohde M."/>
            <person name="Galperin M.Y."/>
            <person name="Jogler C."/>
        </authorList>
    </citation>
    <scope>NUCLEOTIDE SEQUENCE [LARGE SCALE GENOMIC DNA]</scope>
    <source>
        <strain evidence="3 4">ElP</strain>
    </source>
</reference>
<dbReference type="RefSeq" id="WP_145270207.1">
    <property type="nucleotide sequence ID" value="NZ_CP036426.1"/>
</dbReference>
<dbReference type="SMART" id="SM00271">
    <property type="entry name" value="DnaJ"/>
    <property type="match status" value="1"/>
</dbReference>
<dbReference type="CDD" id="cd06257">
    <property type="entry name" value="DnaJ"/>
    <property type="match status" value="1"/>
</dbReference>
<dbReference type="Pfam" id="PF00226">
    <property type="entry name" value="DnaJ"/>
    <property type="match status" value="1"/>
</dbReference>
<proteinExistence type="predicted"/>
<sequence>MTQEYPLQWPTSWPRTPRPAKSQFKTSLSAAIDNVLGSLRLFGADSGRKVEKVVVSSNVSLMDRNPKDSGVAVYFTWDGIATCIAVDRYLKLEENLQAIHHVIEAERTKLRHGGLNLVRASFRGYAALPSPLAFPDSPWEVLGIQPGVSREEIERAFREKAKSAHPDAGGDPDAMARLNDARAAALRGAA</sequence>
<dbReference type="OrthoDB" id="273207at2"/>
<dbReference type="InterPro" id="IPR036869">
    <property type="entry name" value="J_dom_sf"/>
</dbReference>
<gene>
    <name evidence="3" type="primary">dnaJ_2</name>
    <name evidence="3" type="ORF">ElP_28450</name>
</gene>
<feature type="domain" description="J" evidence="2">
    <location>
        <begin position="137"/>
        <end position="190"/>
    </location>
</feature>
<protein>
    <submittedName>
        <fullName evidence="3">Chaperone protein DnaJ</fullName>
    </submittedName>
</protein>
<organism evidence="3 4">
    <name type="scientific">Tautonia plasticadhaerens</name>
    <dbReference type="NCBI Taxonomy" id="2527974"/>
    <lineage>
        <taxon>Bacteria</taxon>
        <taxon>Pseudomonadati</taxon>
        <taxon>Planctomycetota</taxon>
        <taxon>Planctomycetia</taxon>
        <taxon>Isosphaerales</taxon>
        <taxon>Isosphaeraceae</taxon>
        <taxon>Tautonia</taxon>
    </lineage>
</organism>
<feature type="compositionally biased region" description="Polar residues" evidence="1">
    <location>
        <begin position="1"/>
        <end position="14"/>
    </location>
</feature>
<dbReference type="Gene3D" id="1.10.287.110">
    <property type="entry name" value="DnaJ domain"/>
    <property type="match status" value="1"/>
</dbReference>
<dbReference type="EMBL" id="CP036426">
    <property type="protein sequence ID" value="QDV34948.1"/>
    <property type="molecule type" value="Genomic_DNA"/>
</dbReference>
<name>A0A518H276_9BACT</name>
<evidence type="ECO:0000256" key="1">
    <source>
        <dbReference type="SAM" id="MobiDB-lite"/>
    </source>
</evidence>